<dbReference type="Proteomes" id="UP000005273">
    <property type="component" value="Unassembled WGS sequence"/>
</dbReference>
<reference evidence="2" key="1">
    <citation type="submission" date="2012-09" db="EMBL/GenBank/DDBJ databases">
        <authorList>
            <person name="Weinstock G."/>
            <person name="Sodergren E."/>
            <person name="Clifton S."/>
            <person name="Fulton L."/>
            <person name="Fulton B."/>
            <person name="Courtney L."/>
            <person name="Fronick C."/>
            <person name="Harrison M."/>
            <person name="Strong C."/>
            <person name="Farmer C."/>
            <person name="Delehaunty K."/>
            <person name="Markovic C."/>
            <person name="Hall O."/>
            <person name="Minx P."/>
            <person name="Tomlinson C."/>
            <person name="Mitreva M."/>
            <person name="Nelson J."/>
            <person name="Hou S."/>
            <person name="Wollam A."/>
            <person name="Pepin K.H."/>
            <person name="Johnson M."/>
            <person name="Bhonagiri V."/>
            <person name="Nash W.E."/>
            <person name="Suruliraj S."/>
            <person name="Warren W."/>
            <person name="Chinwalla A."/>
            <person name="Mardis E.R."/>
            <person name="Wilson R.K."/>
        </authorList>
    </citation>
    <scope>NUCLEOTIDE SEQUENCE [LARGE SCALE GENOMIC DNA]</scope>
    <source>
        <strain evidence="2">OS1</strain>
    </source>
</reference>
<protein>
    <submittedName>
        <fullName evidence="1">Uncharacterized protein</fullName>
    </submittedName>
</protein>
<accession>A0A0T5X836</accession>
<evidence type="ECO:0000313" key="1">
    <source>
        <dbReference type="EMBL" id="KRT34435.1"/>
    </source>
</evidence>
<organism evidence="1 2">
    <name type="scientific">Acetomicrobium hydrogeniformans ATCC BAA-1850</name>
    <dbReference type="NCBI Taxonomy" id="592015"/>
    <lineage>
        <taxon>Bacteria</taxon>
        <taxon>Thermotogati</taxon>
        <taxon>Synergistota</taxon>
        <taxon>Synergistia</taxon>
        <taxon>Synergistales</taxon>
        <taxon>Acetomicrobiaceae</taxon>
        <taxon>Acetomicrobium</taxon>
    </lineage>
</organism>
<dbReference type="AlphaFoldDB" id="A0A0T5X836"/>
<proteinExistence type="predicted"/>
<gene>
    <name evidence="1" type="ORF">HMPREF1705_04610</name>
</gene>
<evidence type="ECO:0000313" key="2">
    <source>
        <dbReference type="Proteomes" id="UP000005273"/>
    </source>
</evidence>
<sequence length="65" mass="7577">MFHEVAVSNLLSKFKNVITIYKHNIALHQLYYSTVDKPVKVFVFLDKKHYGHAASWAYMAVVCNF</sequence>
<dbReference type="STRING" id="592015.HMPREF1705_04610"/>
<keyword evidence="2" id="KW-1185">Reference proteome</keyword>
<name>A0A0T5X836_9BACT</name>
<comment type="caution">
    <text evidence="1">The sequence shown here is derived from an EMBL/GenBank/DDBJ whole genome shotgun (WGS) entry which is preliminary data.</text>
</comment>
<dbReference type="EMBL" id="ACJX03000001">
    <property type="protein sequence ID" value="KRT34435.1"/>
    <property type="molecule type" value="Genomic_DNA"/>
</dbReference>